<evidence type="ECO:0000256" key="3">
    <source>
        <dbReference type="ARBA" id="ARBA00023125"/>
    </source>
</evidence>
<dbReference type="GO" id="GO:0015074">
    <property type="term" value="P:DNA integration"/>
    <property type="evidence" value="ECO:0007669"/>
    <property type="project" value="UniProtKB-KW"/>
</dbReference>
<dbReference type="InterPro" id="IPR050808">
    <property type="entry name" value="Phage_Integrase"/>
</dbReference>
<dbReference type="AlphaFoldDB" id="A0A5N0E769"/>
<keyword evidence="7" id="KW-1185">Reference proteome</keyword>
<name>A0A5N0E769_9NOCA</name>
<keyword evidence="2" id="KW-0229">DNA integration</keyword>
<proteinExistence type="inferred from homology"/>
<dbReference type="SUPFAM" id="SSF56349">
    <property type="entry name" value="DNA breaking-rejoining enzymes"/>
    <property type="match status" value="1"/>
</dbReference>
<dbReference type="CDD" id="cd01189">
    <property type="entry name" value="INT_ICEBs1_C_like"/>
    <property type="match status" value="1"/>
</dbReference>
<evidence type="ECO:0000256" key="4">
    <source>
        <dbReference type="ARBA" id="ARBA00023172"/>
    </source>
</evidence>
<sequence>MFICAGQDFSNNFDPATSRQIMPVWDTCLPHNLPHFRCLSAPRTVAPYPAWPDRQPGERAWGQGGGREMGWAEKLPSGRYRGVYRDAFGKKRSAGIFTNKDVAKRKATAKEDAQRESPTRPVPAMTWNEWLPKWRALRAVEEGTQKIDDGRIGKHLTPRWGHELLKDIEQQDVQEWVADLRGVMAPTTVEKCYHLLSGSLKAARKAKLITDNPCHDIDLPKAGPSPERFLEDDEFVALREPLEELDQLIVDVLVGTGMRMGEAQGLHKEHIDLKRKTISIEWAWDKAVRRLKPPKDHEKRVIPIGDSLTRILAVVIKRDGLGEPAPVRYVAGRSVRSGLLLAHVDHRPFDADNFGKRFQAASRVAWVGEDDEKRRLGKVRPHDLRHTYAGRLVRAGVPIQQVQKLLGHASLRTTQRYASLADSQWESVRSVLG</sequence>
<comment type="similarity">
    <text evidence="1">Belongs to the 'phage' integrase family.</text>
</comment>
<evidence type="ECO:0000256" key="1">
    <source>
        <dbReference type="ARBA" id="ARBA00008857"/>
    </source>
</evidence>
<feature type="domain" description="Tyr recombinase" evidence="5">
    <location>
        <begin position="224"/>
        <end position="430"/>
    </location>
</feature>
<dbReference type="PANTHER" id="PTHR30629">
    <property type="entry name" value="PROPHAGE INTEGRASE"/>
    <property type="match status" value="1"/>
</dbReference>
<keyword evidence="3" id="KW-0238">DNA-binding</keyword>
<protein>
    <submittedName>
        <fullName evidence="6">Site-specific integrase</fullName>
    </submittedName>
</protein>
<dbReference type="Gene3D" id="1.10.443.10">
    <property type="entry name" value="Intergrase catalytic core"/>
    <property type="match status" value="1"/>
</dbReference>
<keyword evidence="4" id="KW-0233">DNA recombination</keyword>
<evidence type="ECO:0000313" key="7">
    <source>
        <dbReference type="Proteomes" id="UP000323876"/>
    </source>
</evidence>
<dbReference type="PANTHER" id="PTHR30629:SF2">
    <property type="entry name" value="PROPHAGE INTEGRASE INTS-RELATED"/>
    <property type="match status" value="1"/>
</dbReference>
<dbReference type="Gene3D" id="1.10.150.130">
    <property type="match status" value="1"/>
</dbReference>
<dbReference type="Pfam" id="PF00589">
    <property type="entry name" value="Phage_integrase"/>
    <property type="match status" value="1"/>
</dbReference>
<dbReference type="InterPro" id="IPR002104">
    <property type="entry name" value="Integrase_catalytic"/>
</dbReference>
<evidence type="ECO:0000313" key="6">
    <source>
        <dbReference type="EMBL" id="KAA8884269.1"/>
    </source>
</evidence>
<dbReference type="GO" id="GO:0006310">
    <property type="term" value="P:DNA recombination"/>
    <property type="evidence" value="ECO:0007669"/>
    <property type="project" value="UniProtKB-KW"/>
</dbReference>
<evidence type="ECO:0000256" key="2">
    <source>
        <dbReference type="ARBA" id="ARBA00022908"/>
    </source>
</evidence>
<dbReference type="GO" id="GO:0003677">
    <property type="term" value="F:DNA binding"/>
    <property type="evidence" value="ECO:0007669"/>
    <property type="project" value="UniProtKB-KW"/>
</dbReference>
<dbReference type="OrthoDB" id="1822491at2"/>
<organism evidence="6 7">
    <name type="scientific">Nocardia colli</name>
    <dbReference type="NCBI Taxonomy" id="2545717"/>
    <lineage>
        <taxon>Bacteria</taxon>
        <taxon>Bacillati</taxon>
        <taxon>Actinomycetota</taxon>
        <taxon>Actinomycetes</taxon>
        <taxon>Mycobacteriales</taxon>
        <taxon>Nocardiaceae</taxon>
        <taxon>Nocardia</taxon>
    </lineage>
</organism>
<dbReference type="EMBL" id="VXLC01000021">
    <property type="protein sequence ID" value="KAA8884269.1"/>
    <property type="molecule type" value="Genomic_DNA"/>
</dbReference>
<dbReference type="InterPro" id="IPR011010">
    <property type="entry name" value="DNA_brk_join_enz"/>
</dbReference>
<dbReference type="InterPro" id="IPR010998">
    <property type="entry name" value="Integrase_recombinase_N"/>
</dbReference>
<dbReference type="Proteomes" id="UP000323876">
    <property type="component" value="Unassembled WGS sequence"/>
</dbReference>
<dbReference type="InterPro" id="IPR013762">
    <property type="entry name" value="Integrase-like_cat_sf"/>
</dbReference>
<accession>A0A5N0E769</accession>
<gene>
    <name evidence="6" type="ORF">F3087_34155</name>
</gene>
<comment type="caution">
    <text evidence="6">The sequence shown here is derived from an EMBL/GenBank/DDBJ whole genome shotgun (WGS) entry which is preliminary data.</text>
</comment>
<evidence type="ECO:0000259" key="5">
    <source>
        <dbReference type="PROSITE" id="PS51898"/>
    </source>
</evidence>
<reference evidence="6 7" key="1">
    <citation type="submission" date="2019-09" db="EMBL/GenBank/DDBJ databases">
        <authorList>
            <person name="Wang X."/>
        </authorList>
    </citation>
    <scope>NUCLEOTIDE SEQUENCE [LARGE SCALE GENOMIC DNA]</scope>
    <source>
        <strain evidence="6 7">CICC 11023</strain>
    </source>
</reference>
<dbReference type="PROSITE" id="PS51898">
    <property type="entry name" value="TYR_RECOMBINASE"/>
    <property type="match status" value="1"/>
</dbReference>